<dbReference type="PANTHER" id="PTHR11008:SF32">
    <property type="entry name" value="CIRCADIAN CLOCK-CONTROLLED PROTEIN DAYWAKE-RELATED"/>
    <property type="match status" value="1"/>
</dbReference>
<dbReference type="Gene3D" id="3.15.10.30">
    <property type="entry name" value="Haemolymph juvenile hormone binding protein"/>
    <property type="match status" value="1"/>
</dbReference>
<proteinExistence type="predicted"/>
<protein>
    <recommendedName>
        <fullName evidence="4">Protein takeout</fullName>
    </recommendedName>
</protein>
<accession>A0AA38MII7</accession>
<feature type="chain" id="PRO_5041296760" description="Protein takeout" evidence="1">
    <location>
        <begin position="19"/>
        <end position="245"/>
    </location>
</feature>
<dbReference type="AlphaFoldDB" id="A0AA38MII7"/>
<dbReference type="Proteomes" id="UP001168821">
    <property type="component" value="Unassembled WGS sequence"/>
</dbReference>
<feature type="signal peptide" evidence="1">
    <location>
        <begin position="1"/>
        <end position="18"/>
    </location>
</feature>
<keyword evidence="1" id="KW-0732">Signal</keyword>
<name>A0AA38MII7_9CUCU</name>
<dbReference type="SMART" id="SM00700">
    <property type="entry name" value="JHBP"/>
    <property type="match status" value="1"/>
</dbReference>
<evidence type="ECO:0000256" key="1">
    <source>
        <dbReference type="SAM" id="SignalP"/>
    </source>
</evidence>
<gene>
    <name evidence="2" type="ORF">Zmor_010002</name>
</gene>
<dbReference type="EMBL" id="JALNTZ010000003">
    <property type="protein sequence ID" value="KAJ3658250.1"/>
    <property type="molecule type" value="Genomic_DNA"/>
</dbReference>
<dbReference type="Pfam" id="PF06585">
    <property type="entry name" value="JHBP"/>
    <property type="match status" value="1"/>
</dbReference>
<keyword evidence="3" id="KW-1185">Reference proteome</keyword>
<sequence length="245" mass="27895">MNTSALILTAALLTCCYCMGPMPTFIIRCNIQLPSFNNCLSNAIQHAIIQMVVPIPDYDLPVIDPFKVPSPAVYGDARTGLRQNYTNIEVFGLTNINSTSATFNPASGVLSINITYNAVFFTFDYGIYGRFITIPMNTISRNSSILLVNPTFELTFNLQEVVRNGTVYFRAVNSTLYMVPQQTIFNYTKVFDDQWQNDALNAKINQNGNDALNYLLELFPHFYTQYFMVWFNNILRRVPAQNFFD</sequence>
<evidence type="ECO:0000313" key="2">
    <source>
        <dbReference type="EMBL" id="KAJ3658250.1"/>
    </source>
</evidence>
<dbReference type="InterPro" id="IPR038606">
    <property type="entry name" value="To_sf"/>
</dbReference>
<evidence type="ECO:0008006" key="4">
    <source>
        <dbReference type="Google" id="ProtNLM"/>
    </source>
</evidence>
<dbReference type="PANTHER" id="PTHR11008">
    <property type="entry name" value="PROTEIN TAKEOUT-LIKE PROTEIN"/>
    <property type="match status" value="1"/>
</dbReference>
<comment type="caution">
    <text evidence="2">The sequence shown here is derived from an EMBL/GenBank/DDBJ whole genome shotgun (WGS) entry which is preliminary data.</text>
</comment>
<organism evidence="2 3">
    <name type="scientific">Zophobas morio</name>
    <dbReference type="NCBI Taxonomy" id="2755281"/>
    <lineage>
        <taxon>Eukaryota</taxon>
        <taxon>Metazoa</taxon>
        <taxon>Ecdysozoa</taxon>
        <taxon>Arthropoda</taxon>
        <taxon>Hexapoda</taxon>
        <taxon>Insecta</taxon>
        <taxon>Pterygota</taxon>
        <taxon>Neoptera</taxon>
        <taxon>Endopterygota</taxon>
        <taxon>Coleoptera</taxon>
        <taxon>Polyphaga</taxon>
        <taxon>Cucujiformia</taxon>
        <taxon>Tenebrionidae</taxon>
        <taxon>Zophobas</taxon>
    </lineage>
</organism>
<evidence type="ECO:0000313" key="3">
    <source>
        <dbReference type="Proteomes" id="UP001168821"/>
    </source>
</evidence>
<dbReference type="GO" id="GO:0005615">
    <property type="term" value="C:extracellular space"/>
    <property type="evidence" value="ECO:0007669"/>
    <property type="project" value="TreeGrafter"/>
</dbReference>
<dbReference type="InterPro" id="IPR010562">
    <property type="entry name" value="Haemolymph_juvenile_hormone-bd"/>
</dbReference>
<reference evidence="2" key="1">
    <citation type="journal article" date="2023" name="G3 (Bethesda)">
        <title>Whole genome assemblies of Zophobas morio and Tenebrio molitor.</title>
        <authorList>
            <person name="Kaur S."/>
            <person name="Stinson S.A."/>
            <person name="diCenzo G.C."/>
        </authorList>
    </citation>
    <scope>NUCLEOTIDE SEQUENCE</scope>
    <source>
        <strain evidence="2">QUZm001</strain>
    </source>
</reference>